<dbReference type="Proteomes" id="UP000273675">
    <property type="component" value="Unassembled WGS sequence"/>
</dbReference>
<organism evidence="1 2">
    <name type="scientific">Maricaulis maris</name>
    <dbReference type="NCBI Taxonomy" id="74318"/>
    <lineage>
        <taxon>Bacteria</taxon>
        <taxon>Pseudomonadati</taxon>
        <taxon>Pseudomonadota</taxon>
        <taxon>Alphaproteobacteria</taxon>
        <taxon>Maricaulales</taxon>
        <taxon>Maricaulaceae</taxon>
        <taxon>Maricaulis</taxon>
    </lineage>
</organism>
<reference evidence="1 2" key="1">
    <citation type="submission" date="2018-10" db="EMBL/GenBank/DDBJ databases">
        <title>Genomic Encyclopedia of Type Strains, Phase IV (KMG-IV): sequencing the most valuable type-strain genomes for metagenomic binning, comparative biology and taxonomic classification.</title>
        <authorList>
            <person name="Goeker M."/>
        </authorList>
    </citation>
    <scope>NUCLEOTIDE SEQUENCE [LARGE SCALE GENOMIC DNA]</scope>
    <source>
        <strain evidence="1 2">DSM 4734</strain>
    </source>
</reference>
<evidence type="ECO:0000313" key="2">
    <source>
        <dbReference type="Proteomes" id="UP000273675"/>
    </source>
</evidence>
<proteinExistence type="predicted"/>
<evidence type="ECO:0000313" key="1">
    <source>
        <dbReference type="EMBL" id="RKQ96604.1"/>
    </source>
</evidence>
<accession>A0A495D3W3</accession>
<comment type="caution">
    <text evidence="1">The sequence shown here is derived from an EMBL/GenBank/DDBJ whole genome shotgun (WGS) entry which is preliminary data.</text>
</comment>
<gene>
    <name evidence="1" type="ORF">C7435_1936</name>
</gene>
<evidence type="ECO:0008006" key="3">
    <source>
        <dbReference type="Google" id="ProtNLM"/>
    </source>
</evidence>
<dbReference type="EMBL" id="RBIM01000004">
    <property type="protein sequence ID" value="RKQ96604.1"/>
    <property type="molecule type" value="Genomic_DNA"/>
</dbReference>
<protein>
    <recommendedName>
        <fullName evidence="3">SpoIIAA-like protein</fullName>
    </recommendedName>
</protein>
<dbReference type="AlphaFoldDB" id="A0A495D3W3"/>
<dbReference type="RefSeq" id="WP_121211157.1">
    <property type="nucleotide sequence ID" value="NZ_RBIM01000004.1"/>
</dbReference>
<dbReference type="OrthoDB" id="7632149at2"/>
<name>A0A495D3W3_9PROT</name>
<sequence length="132" mass="14643">MTVRVDLIDGGAVVEIRASGQATRREAGWATERARELCQRREVTAILADCSDAEQQNSPRLSAEIIENFLFALDRPIPTAYIVPHVWDESYRGAVHGEIIELPAHARFFTDRDSAVDWLASRPKAPAALSQS</sequence>